<proteinExistence type="predicted"/>
<keyword evidence="2" id="KW-1185">Reference proteome</keyword>
<evidence type="ECO:0000313" key="2">
    <source>
        <dbReference type="Proteomes" id="UP001241605"/>
    </source>
</evidence>
<evidence type="ECO:0000313" key="1">
    <source>
        <dbReference type="EMBL" id="WGW03085.1"/>
    </source>
</evidence>
<sequence length="97" mass="10219">MLARSLRPRARPNDIDTALVQPATAVTRNATVEVTLDPNAPLLLGTFGPEGAQNALIRLPSGKVQSVTKGDRIQGQVIAAIGPDAVILGNSRRLQMP</sequence>
<evidence type="ECO:0008006" key="3">
    <source>
        <dbReference type="Google" id="ProtNLM"/>
    </source>
</evidence>
<dbReference type="Proteomes" id="UP001241605">
    <property type="component" value="Chromosome"/>
</dbReference>
<dbReference type="RefSeq" id="WP_282299713.1">
    <property type="nucleotide sequence ID" value="NZ_CP124616.1"/>
</dbReference>
<organism evidence="1 2">
    <name type="scientific">Tropicibacter oceani</name>
    <dbReference type="NCBI Taxonomy" id="3058420"/>
    <lineage>
        <taxon>Bacteria</taxon>
        <taxon>Pseudomonadati</taxon>
        <taxon>Pseudomonadota</taxon>
        <taxon>Alphaproteobacteria</taxon>
        <taxon>Rhodobacterales</taxon>
        <taxon>Roseobacteraceae</taxon>
        <taxon>Tropicibacter</taxon>
    </lineage>
</organism>
<name>A0ABY8QEZ1_9RHOB</name>
<protein>
    <recommendedName>
        <fullName evidence="3">Pilus assembly protein PilP</fullName>
    </recommendedName>
</protein>
<reference evidence="1 2" key="1">
    <citation type="submission" date="2023-05" db="EMBL/GenBank/DDBJ databases">
        <title>YMD87, complete Genome.</title>
        <authorList>
            <person name="Zhang J."/>
            <person name="Xu X."/>
        </authorList>
    </citation>
    <scope>NUCLEOTIDE SEQUENCE [LARGE SCALE GENOMIC DNA]</scope>
    <source>
        <strain evidence="1 2">YMD87</strain>
    </source>
</reference>
<accession>A0ABY8QEZ1</accession>
<gene>
    <name evidence="1" type="ORF">QF118_14255</name>
</gene>
<dbReference type="EMBL" id="CP124616">
    <property type="protein sequence ID" value="WGW03085.1"/>
    <property type="molecule type" value="Genomic_DNA"/>
</dbReference>